<dbReference type="AlphaFoldDB" id="A0A3M0KIQ1"/>
<evidence type="ECO:0000259" key="21">
    <source>
        <dbReference type="Pfam" id="PF01937"/>
    </source>
</evidence>
<sequence>MAAVPALPVSLSGRFKGSFAYFTIKDRLPQILTRVIDTLHRHKNEFFEEHGEKGVEAEKRAISFLSKLRNELQTDKPVTPLEDELPDAALWNQYLDYQRNLPNGNGEPSWFQSPWLYVECYMYRRIHAALALKFKIKTLHSAEFEAYRIFNMLQFCPPINNFDVFKEGKAQNFFESQEAVIALCTYFQELLKNIKDLDEKQLQEEFLKLLQVSLWGNKCDLSFSAGEDSSQKSSPLQSLENMVPYILVNDMEKVWSLLVNAKKNRTERSNVRVDIILDNAGFELVSDLVLADFLLSSKLADEVYFHGKSIPWYVSDTTKHDFNWTIKQLGSANHMWMSRCGINWEGNLKKGVWVFHDHMFWTLPHDFSSMSEVAPDLYAELQKSNLLLFKGDLNYRKLTGDRKWEYSIPFHQALNKFHPAPLCSLRTLKSDTQVGLKPGQGEQIQASETEWMESHDRVLLDIPVTREQMNHYRAAAETAQSELAALSVKYDCAQSELLKLRSSMISKEASFQELKAEAGSCKENNARLMSRLLSLQTQIQEMEEELCVLAASKNQAELTAQVAHEENLELKEELHEKSARLNKYLNECEEYKTQASKISETYEELLTDLSGFLDIDIREKEKPQEYLTSKVSEICKENVTLKDQVAALQEAVNVHEMESKANRETIMRLVSEVAKEQKKASGYYQDMENLSKDLDSAVIKRQSLEMEIRNLQEKLNVNQEALDTSKQELHNLKKSSKELEASLKSSREEARTAQNSLEAFKEEIATLLPCGSAIVKPSEKTILERIQEINCKEESKEIMVSQLESKLAKLTKALEDQTRLYHEALERSRKAEKCSENFHDQLKHLEEELLTGNLMQDGLKLEKQKYLKFLDQLNEKMKLDSLAAEVGFDMTMDVILGRVEQLVKLEGDAVVENKTAAYSLRRQLKAQKEKLESKELHVNLLRQKITQLEEEKQVRAALAVERDEANLAVRKLHKMIERLQKQLDLARETNTDLKAKLSETSELKIKTLEQNKTIEELSKSQGKLERMKEKAEKQLKSAKTELLLKERKATEDKEKAKNMLEAVTSELKVLKTTLAELAKRERQLADFREVVSQMLGLDIASLALPDYEIITRLDRLIHSHQHHFFPCICLKDVARTPEEQQRNIQLLH</sequence>
<evidence type="ECO:0000256" key="12">
    <source>
        <dbReference type="ARBA" id="ARBA00022801"/>
    </source>
</evidence>
<evidence type="ECO:0000256" key="19">
    <source>
        <dbReference type="SAM" id="Coils"/>
    </source>
</evidence>
<dbReference type="Pfam" id="PF01937">
    <property type="entry name" value="ARMT1-like_dom"/>
    <property type="match status" value="1"/>
</dbReference>
<comment type="catalytic activity">
    <reaction evidence="18">
        <text>beta-D-fructose 6-phosphate = dihydroxyacetone + D-glyceraldehyde 3-phosphate</text>
        <dbReference type="Rhea" id="RHEA:28002"/>
        <dbReference type="ChEBI" id="CHEBI:16016"/>
        <dbReference type="ChEBI" id="CHEBI:57634"/>
        <dbReference type="ChEBI" id="CHEBI:59776"/>
    </reaction>
</comment>
<evidence type="ECO:0000256" key="20">
    <source>
        <dbReference type="SAM" id="MobiDB-lite"/>
    </source>
</evidence>
<dbReference type="OrthoDB" id="5832575at2759"/>
<dbReference type="FunFam" id="3.40.50.10880:FF:000002">
    <property type="entry name" value="Acidic residue methyltransferase 1"/>
    <property type="match status" value="1"/>
</dbReference>
<comment type="function">
    <text evidence="17">Metal-dependent phosphatase that shows phosphatase activity against several substrates, including fructose-1-phosphate and fructose-6-phosphate. Its preference for fructose-1-phosphate, a strong glycating agent that causes DNA damage rather than a canonical yeast metabolite, suggests a damage-control function in hexose phosphate metabolism. Has also been shown to have O-methyltransferase activity that methylates glutamate residues of target proteins to form gamma-glutamyl methyl ester residues. Possibly methylates PCNA, suggesting it is involved in the DNA damage response.</text>
</comment>
<name>A0A3M0KIQ1_HIRRU</name>
<dbReference type="GO" id="GO:0016787">
    <property type="term" value="F:hydrolase activity"/>
    <property type="evidence" value="ECO:0007669"/>
    <property type="project" value="UniProtKB-KW"/>
</dbReference>
<evidence type="ECO:0000256" key="8">
    <source>
        <dbReference type="ARBA" id="ARBA00022603"/>
    </source>
</evidence>
<dbReference type="GO" id="GO:0046872">
    <property type="term" value="F:metal ion binding"/>
    <property type="evidence" value="ECO:0007669"/>
    <property type="project" value="UniProtKB-KW"/>
</dbReference>
<dbReference type="Gene3D" id="1.20.930.60">
    <property type="match status" value="1"/>
</dbReference>
<dbReference type="SUPFAM" id="SSF111321">
    <property type="entry name" value="AF1104-like"/>
    <property type="match status" value="1"/>
</dbReference>
<dbReference type="STRING" id="333673.A0A3M0KIQ1"/>
<dbReference type="InterPro" id="IPR036075">
    <property type="entry name" value="ARMT-1-like_metal-bd_sf"/>
</dbReference>
<evidence type="ECO:0000256" key="10">
    <source>
        <dbReference type="ARBA" id="ARBA00022691"/>
    </source>
</evidence>
<evidence type="ECO:0000256" key="4">
    <source>
        <dbReference type="ARBA" id="ARBA00001967"/>
    </source>
</evidence>
<keyword evidence="12" id="KW-0378">Hydrolase</keyword>
<evidence type="ECO:0000256" key="17">
    <source>
        <dbReference type="ARBA" id="ARBA00045980"/>
    </source>
</evidence>
<dbReference type="GO" id="GO:0032259">
    <property type="term" value="P:methylation"/>
    <property type="evidence" value="ECO:0007669"/>
    <property type="project" value="UniProtKB-KW"/>
</dbReference>
<dbReference type="EMBL" id="QRBI01000106">
    <property type="protein sequence ID" value="RMC12936.1"/>
    <property type="molecule type" value="Genomic_DNA"/>
</dbReference>
<evidence type="ECO:0000256" key="16">
    <source>
        <dbReference type="ARBA" id="ARBA00032801"/>
    </source>
</evidence>
<dbReference type="PANTHER" id="PTHR18863">
    <property type="entry name" value="TSEC-2-RELATED"/>
    <property type="match status" value="1"/>
</dbReference>
<evidence type="ECO:0000256" key="1">
    <source>
        <dbReference type="ARBA" id="ARBA00000807"/>
    </source>
</evidence>
<organism evidence="22 23">
    <name type="scientific">Hirundo rustica rustica</name>
    <dbReference type="NCBI Taxonomy" id="333673"/>
    <lineage>
        <taxon>Eukaryota</taxon>
        <taxon>Metazoa</taxon>
        <taxon>Chordata</taxon>
        <taxon>Craniata</taxon>
        <taxon>Vertebrata</taxon>
        <taxon>Euteleostomi</taxon>
        <taxon>Archelosauria</taxon>
        <taxon>Archosauria</taxon>
        <taxon>Dinosauria</taxon>
        <taxon>Saurischia</taxon>
        <taxon>Theropoda</taxon>
        <taxon>Coelurosauria</taxon>
        <taxon>Aves</taxon>
        <taxon>Neognathae</taxon>
        <taxon>Neoaves</taxon>
        <taxon>Telluraves</taxon>
        <taxon>Australaves</taxon>
        <taxon>Passeriformes</taxon>
        <taxon>Sylvioidea</taxon>
        <taxon>Hirundinidae</taxon>
        <taxon>Hirundo</taxon>
    </lineage>
</organism>
<comment type="caution">
    <text evidence="22">The sequence shown here is derived from an EMBL/GenBank/DDBJ whole genome shotgun (WGS) entry which is preliminary data.</text>
</comment>
<dbReference type="Proteomes" id="UP000269221">
    <property type="component" value="Unassembled WGS sequence"/>
</dbReference>
<dbReference type="GO" id="GO:0008168">
    <property type="term" value="F:methyltransferase activity"/>
    <property type="evidence" value="ECO:0007669"/>
    <property type="project" value="UniProtKB-KW"/>
</dbReference>
<dbReference type="PANTHER" id="PTHR18863:SF4">
    <property type="entry name" value="COILED-COIL DOMAIN-CONTAINING PROTEIN 170"/>
    <property type="match status" value="1"/>
</dbReference>
<comment type="catalytic activity">
    <reaction evidence="2">
        <text>beta-D-fructose 1-phosphate + H2O = D-fructose + phosphate</text>
        <dbReference type="Rhea" id="RHEA:35603"/>
        <dbReference type="ChEBI" id="CHEBI:15377"/>
        <dbReference type="ChEBI" id="CHEBI:37721"/>
        <dbReference type="ChEBI" id="CHEBI:43474"/>
        <dbReference type="ChEBI" id="CHEBI:138881"/>
    </reaction>
</comment>
<keyword evidence="10" id="KW-0949">S-adenosyl-L-methionine</keyword>
<dbReference type="Gene3D" id="3.40.50.10880">
    <property type="entry name" value="Uncharacterised protein PF01937, DUF89, domain 3"/>
    <property type="match status" value="1"/>
</dbReference>
<evidence type="ECO:0000256" key="9">
    <source>
        <dbReference type="ARBA" id="ARBA00022679"/>
    </source>
</evidence>
<keyword evidence="9" id="KW-0808">Transferase</keyword>
<gene>
    <name evidence="22" type="ORF">DUI87_10463</name>
</gene>
<keyword evidence="11" id="KW-0479">Metal-binding</keyword>
<feature type="coiled-coil region" evidence="19">
    <location>
        <begin position="914"/>
        <end position="1080"/>
    </location>
</feature>
<evidence type="ECO:0000256" key="3">
    <source>
        <dbReference type="ARBA" id="ARBA00001936"/>
    </source>
</evidence>
<evidence type="ECO:0000256" key="2">
    <source>
        <dbReference type="ARBA" id="ARBA00001326"/>
    </source>
</evidence>
<evidence type="ECO:0000256" key="6">
    <source>
        <dbReference type="ARBA" id="ARBA00017414"/>
    </source>
</evidence>
<dbReference type="InterPro" id="IPR002791">
    <property type="entry name" value="ARMT1-like_metal-bd"/>
</dbReference>
<accession>A0A3M0KIQ1</accession>
<comment type="cofactor">
    <cofactor evidence="4">
        <name>Ni(2+)</name>
        <dbReference type="ChEBI" id="CHEBI:49786"/>
    </cofactor>
</comment>
<keyword evidence="19" id="KW-0175">Coiled coil</keyword>
<keyword evidence="23" id="KW-1185">Reference proteome</keyword>
<evidence type="ECO:0000256" key="15">
    <source>
        <dbReference type="ARBA" id="ARBA00030842"/>
    </source>
</evidence>
<dbReference type="FunFam" id="1.20.930.60:FF:000001">
    <property type="entry name" value="protein-glutamate O-methyltransferase isoform X1"/>
    <property type="match status" value="1"/>
</dbReference>
<proteinExistence type="inferred from homology"/>
<evidence type="ECO:0000313" key="23">
    <source>
        <dbReference type="Proteomes" id="UP000269221"/>
    </source>
</evidence>
<evidence type="ECO:0000256" key="14">
    <source>
        <dbReference type="ARBA" id="ARBA00030066"/>
    </source>
</evidence>
<dbReference type="InterPro" id="IPR039139">
    <property type="entry name" value="CCDC170-like"/>
</dbReference>
<comment type="catalytic activity">
    <reaction evidence="1">
        <text>L-glutamyl-[protein] + S-adenosyl-L-methionine = [protein]-L-glutamate 5-O-methyl ester + S-adenosyl-L-homocysteine</text>
        <dbReference type="Rhea" id="RHEA:24452"/>
        <dbReference type="Rhea" id="RHEA-COMP:10208"/>
        <dbReference type="Rhea" id="RHEA-COMP:10311"/>
        <dbReference type="ChEBI" id="CHEBI:29973"/>
        <dbReference type="ChEBI" id="CHEBI:57856"/>
        <dbReference type="ChEBI" id="CHEBI:59789"/>
        <dbReference type="ChEBI" id="CHEBI:82795"/>
    </reaction>
</comment>
<feature type="coiled-coil region" evidence="19">
    <location>
        <begin position="800"/>
        <end position="827"/>
    </location>
</feature>
<evidence type="ECO:0000256" key="11">
    <source>
        <dbReference type="ARBA" id="ARBA00022723"/>
    </source>
</evidence>
<evidence type="ECO:0000256" key="18">
    <source>
        <dbReference type="ARBA" id="ARBA00048809"/>
    </source>
</evidence>
<evidence type="ECO:0000256" key="7">
    <source>
        <dbReference type="ARBA" id="ARBA00022596"/>
    </source>
</evidence>
<comment type="cofactor">
    <cofactor evidence="3">
        <name>Mn(2+)</name>
        <dbReference type="ChEBI" id="CHEBI:29035"/>
    </cofactor>
</comment>
<keyword evidence="7" id="KW-0533">Nickel</keyword>
<evidence type="ECO:0000256" key="5">
    <source>
        <dbReference type="ARBA" id="ARBA00009519"/>
    </source>
</evidence>
<protein>
    <recommendedName>
        <fullName evidence="6">Damage-control phosphatase ARMT1</fullName>
    </recommendedName>
    <alternativeName>
        <fullName evidence="16">Acidic residue methyltransferase 1</fullName>
    </alternativeName>
    <alternativeName>
        <fullName evidence="14">Protein-glutamate O-methyltransferase</fullName>
    </alternativeName>
    <alternativeName>
        <fullName evidence="15">Sugar phosphate phosphatase ARMT1</fullName>
    </alternativeName>
</protein>
<feature type="domain" description="Damage-control phosphatase ARMT1-like metal-binding" evidence="21">
    <location>
        <begin position="23"/>
        <end position="444"/>
    </location>
</feature>
<keyword evidence="8" id="KW-0489">Methyltransferase</keyword>
<comment type="similarity">
    <text evidence="5">Belongs to the damage-control phosphatase family. Sugar phosphate phosphatase III subfamily.</text>
</comment>
<keyword evidence="13" id="KW-0464">Manganese</keyword>
<feature type="coiled-coil region" evidence="19">
    <location>
        <begin position="525"/>
        <end position="608"/>
    </location>
</feature>
<feature type="region of interest" description="Disordered" evidence="20">
    <location>
        <begin position="726"/>
        <end position="747"/>
    </location>
</feature>
<evidence type="ECO:0000256" key="13">
    <source>
        <dbReference type="ARBA" id="ARBA00023211"/>
    </source>
</evidence>
<evidence type="ECO:0000313" key="22">
    <source>
        <dbReference type="EMBL" id="RMC12936.1"/>
    </source>
</evidence>
<dbReference type="Gene3D" id="1.10.287.1490">
    <property type="match status" value="1"/>
</dbReference>
<reference evidence="22 23" key="1">
    <citation type="submission" date="2018-07" db="EMBL/GenBank/DDBJ databases">
        <title>A high quality draft genome assembly of the barn swallow (H. rustica rustica).</title>
        <authorList>
            <person name="Formenti G."/>
            <person name="Chiara M."/>
            <person name="Poveda L."/>
            <person name="Francoijs K.-J."/>
            <person name="Bonisoli-Alquati A."/>
            <person name="Canova L."/>
            <person name="Gianfranceschi L."/>
            <person name="Horner D.S."/>
            <person name="Saino N."/>
        </authorList>
    </citation>
    <scope>NUCLEOTIDE SEQUENCE [LARGE SCALE GENOMIC DNA]</scope>
    <source>
        <strain evidence="22">Chelidonia</strain>
        <tissue evidence="22">Blood</tissue>
    </source>
</reference>